<accession>A0A9N9CM46</accession>
<comment type="caution">
    <text evidence="1">The sequence shown here is derived from an EMBL/GenBank/DDBJ whole genome shotgun (WGS) entry which is preliminary data.</text>
</comment>
<proteinExistence type="predicted"/>
<dbReference type="Proteomes" id="UP000789508">
    <property type="component" value="Unassembled WGS sequence"/>
</dbReference>
<gene>
    <name evidence="1" type="ORF">ALEPTO_LOCUS8305</name>
</gene>
<dbReference type="AlphaFoldDB" id="A0A9N9CM46"/>
<name>A0A9N9CM46_9GLOM</name>
<dbReference type="EMBL" id="CAJVPS010004532">
    <property type="protein sequence ID" value="CAG8604873.1"/>
    <property type="molecule type" value="Genomic_DNA"/>
</dbReference>
<protein>
    <submittedName>
        <fullName evidence="1">13157_t:CDS:1</fullName>
    </submittedName>
</protein>
<dbReference type="OrthoDB" id="2963168at2759"/>
<evidence type="ECO:0000313" key="1">
    <source>
        <dbReference type="EMBL" id="CAG8604873.1"/>
    </source>
</evidence>
<sequence length="193" mass="22330">MNMLKEKQRGQVNYLVHKNFCPEVKIPFAGEKSEFKTIELDIWKKCQALMQYVSSPKREQLSDDEWIINLDFDTVNSFFEPERYESRLKIAIPPSPAAAIEKVGKDRIHKFCLMVSKETEVDVNKEISHQHHQLTQMMVKKLGSFTIDLPDVYLGLARSVLVSLRFASMENTVVTAKHETNGDVYRTTFSNEE</sequence>
<evidence type="ECO:0000313" key="2">
    <source>
        <dbReference type="Proteomes" id="UP000789508"/>
    </source>
</evidence>
<organism evidence="1 2">
    <name type="scientific">Ambispora leptoticha</name>
    <dbReference type="NCBI Taxonomy" id="144679"/>
    <lineage>
        <taxon>Eukaryota</taxon>
        <taxon>Fungi</taxon>
        <taxon>Fungi incertae sedis</taxon>
        <taxon>Mucoromycota</taxon>
        <taxon>Glomeromycotina</taxon>
        <taxon>Glomeromycetes</taxon>
        <taxon>Archaeosporales</taxon>
        <taxon>Ambisporaceae</taxon>
        <taxon>Ambispora</taxon>
    </lineage>
</organism>
<reference evidence="1" key="1">
    <citation type="submission" date="2021-06" db="EMBL/GenBank/DDBJ databases">
        <authorList>
            <person name="Kallberg Y."/>
            <person name="Tangrot J."/>
            <person name="Rosling A."/>
        </authorList>
    </citation>
    <scope>NUCLEOTIDE SEQUENCE</scope>
    <source>
        <strain evidence="1">FL130A</strain>
    </source>
</reference>
<keyword evidence="2" id="KW-1185">Reference proteome</keyword>